<dbReference type="EMBL" id="CCBN010000015">
    <property type="protein sequence ID" value="CDO56447.1"/>
    <property type="molecule type" value="Genomic_DNA"/>
</dbReference>
<keyword evidence="3" id="KW-1185">Reference proteome</keyword>
<proteinExistence type="predicted"/>
<sequence length="127" mass="13100">MGTAGNSQPYYLGAWLAEQHACYIGDIGTETVAAVVAVVAAAVAAVAAVVVVVAAAERAGHTWVPNSLKLRFQCQTRYCAVVRCRLGQQSAASAVVARLAGFAEAAEPAATAGPVGFRRRQCGYCNT</sequence>
<organism evidence="2 3">
    <name type="scientific">Geotrichum candidum</name>
    <name type="common">Oospora lactis</name>
    <name type="synonym">Dipodascus geotrichum</name>
    <dbReference type="NCBI Taxonomy" id="1173061"/>
    <lineage>
        <taxon>Eukaryota</taxon>
        <taxon>Fungi</taxon>
        <taxon>Dikarya</taxon>
        <taxon>Ascomycota</taxon>
        <taxon>Saccharomycotina</taxon>
        <taxon>Dipodascomycetes</taxon>
        <taxon>Dipodascales</taxon>
        <taxon>Dipodascaceae</taxon>
        <taxon>Geotrichum</taxon>
    </lineage>
</organism>
<comment type="caution">
    <text evidence="2">The sequence shown here is derived from an EMBL/GenBank/DDBJ whole genome shotgun (WGS) entry which is preliminary data.</text>
</comment>
<gene>
    <name evidence="2" type="ORF">BN980_GECA15s01319g</name>
</gene>
<evidence type="ECO:0000313" key="2">
    <source>
        <dbReference type="EMBL" id="CDO56447.1"/>
    </source>
</evidence>
<evidence type="ECO:0000313" key="3">
    <source>
        <dbReference type="Proteomes" id="UP000242525"/>
    </source>
</evidence>
<name>A0A0J9XGC1_GEOCN</name>
<reference evidence="2" key="1">
    <citation type="submission" date="2014-03" db="EMBL/GenBank/DDBJ databases">
        <authorList>
            <person name="Casaregola S."/>
        </authorList>
    </citation>
    <scope>NUCLEOTIDE SEQUENCE [LARGE SCALE GENOMIC DNA]</scope>
    <source>
        <strain evidence="2">CLIB 918</strain>
    </source>
</reference>
<keyword evidence="1" id="KW-1133">Transmembrane helix</keyword>
<evidence type="ECO:0000256" key="1">
    <source>
        <dbReference type="SAM" id="Phobius"/>
    </source>
</evidence>
<accession>A0A0J9XGC1</accession>
<keyword evidence="1" id="KW-0812">Transmembrane</keyword>
<dbReference type="AlphaFoldDB" id="A0A0J9XGC1"/>
<feature type="transmembrane region" description="Helical" evidence="1">
    <location>
        <begin position="33"/>
        <end position="56"/>
    </location>
</feature>
<protein>
    <submittedName>
        <fullName evidence="2">Uncharacterized protein</fullName>
    </submittedName>
</protein>
<dbReference type="Proteomes" id="UP000242525">
    <property type="component" value="Unassembled WGS sequence"/>
</dbReference>
<keyword evidence="1" id="KW-0472">Membrane</keyword>